<keyword evidence="6 9" id="KW-1133">Transmembrane helix</keyword>
<dbReference type="GO" id="GO:0015293">
    <property type="term" value="F:symporter activity"/>
    <property type="evidence" value="ECO:0007669"/>
    <property type="project" value="InterPro"/>
</dbReference>
<dbReference type="Proteomes" id="UP000002274">
    <property type="component" value="Chromosome"/>
</dbReference>
<feature type="transmembrane region" description="Helical" evidence="9">
    <location>
        <begin position="394"/>
        <end position="417"/>
    </location>
</feature>
<dbReference type="SMART" id="SM00062">
    <property type="entry name" value="PBPb"/>
    <property type="match status" value="1"/>
</dbReference>
<evidence type="ECO:0000256" key="5">
    <source>
        <dbReference type="ARBA" id="ARBA00022692"/>
    </source>
</evidence>
<dbReference type="GO" id="GO:0005886">
    <property type="term" value="C:plasma membrane"/>
    <property type="evidence" value="ECO:0007669"/>
    <property type="project" value="TreeGrafter"/>
</dbReference>
<evidence type="ECO:0000256" key="7">
    <source>
        <dbReference type="ARBA" id="ARBA00023136"/>
    </source>
</evidence>
<dbReference type="PANTHER" id="PTHR42865:SF5">
    <property type="entry name" value="L-CYSTINE TRANSPORTER TCYP"/>
    <property type="match status" value="1"/>
</dbReference>
<accession>A2C922</accession>
<dbReference type="Pfam" id="PF00375">
    <property type="entry name" value="SDF"/>
    <property type="match status" value="1"/>
</dbReference>
<comment type="similarity">
    <text evidence="2">Belongs to the dicarboxylate/amino acid:cation symporter (DAACS) (TC 2.A.23) family.</text>
</comment>
<dbReference type="KEGG" id="pmf:P9303_12331"/>
<keyword evidence="5 9" id="KW-0812">Transmembrane</keyword>
<evidence type="ECO:0000256" key="2">
    <source>
        <dbReference type="ARBA" id="ARBA00006148"/>
    </source>
</evidence>
<feature type="transmembrane region" description="Helical" evidence="9">
    <location>
        <begin position="260"/>
        <end position="277"/>
    </location>
</feature>
<dbReference type="Pfam" id="PF00497">
    <property type="entry name" value="SBP_bac_3"/>
    <property type="match status" value="1"/>
</dbReference>
<protein>
    <recommendedName>
        <fullName evidence="3">L-cystine uptake protein TcyP</fullName>
    </recommendedName>
    <alternativeName>
        <fullName evidence="8">Transporter of cystine TcyP</fullName>
    </alternativeName>
</protein>
<evidence type="ECO:0000256" key="6">
    <source>
        <dbReference type="ARBA" id="ARBA00022989"/>
    </source>
</evidence>
<proteinExistence type="inferred from homology"/>
<feature type="transmembrane region" description="Helical" evidence="9">
    <location>
        <begin position="429"/>
        <end position="450"/>
    </location>
</feature>
<dbReference type="Gene3D" id="1.10.3860.10">
    <property type="entry name" value="Sodium:dicarboxylate symporter"/>
    <property type="match status" value="1"/>
</dbReference>
<dbReference type="BioCyc" id="PMAR59922:G1G80-1076-MONOMER"/>
<feature type="domain" description="Solute-binding protein family 3/N-terminal" evidence="10">
    <location>
        <begin position="499"/>
        <end position="732"/>
    </location>
</feature>
<evidence type="ECO:0000259" key="10">
    <source>
        <dbReference type="SMART" id="SM00062"/>
    </source>
</evidence>
<feature type="transmembrane region" description="Helical" evidence="9">
    <location>
        <begin position="24"/>
        <end position="50"/>
    </location>
</feature>
<evidence type="ECO:0000256" key="3">
    <source>
        <dbReference type="ARBA" id="ARBA00022031"/>
    </source>
</evidence>
<feature type="transmembrane region" description="Helical" evidence="9">
    <location>
        <begin position="56"/>
        <end position="76"/>
    </location>
</feature>
<dbReference type="InterPro" id="IPR001638">
    <property type="entry name" value="Solute-binding_3/MltF_N"/>
</dbReference>
<evidence type="ECO:0000313" key="12">
    <source>
        <dbReference type="Proteomes" id="UP000002274"/>
    </source>
</evidence>
<dbReference type="GO" id="GO:0015184">
    <property type="term" value="F:L-cystine transmembrane transporter activity"/>
    <property type="evidence" value="ECO:0007669"/>
    <property type="project" value="TreeGrafter"/>
</dbReference>
<evidence type="ECO:0000256" key="1">
    <source>
        <dbReference type="ARBA" id="ARBA00004141"/>
    </source>
</evidence>
<keyword evidence="7 9" id="KW-0472">Membrane</keyword>
<keyword evidence="4" id="KW-0813">Transport</keyword>
<evidence type="ECO:0000256" key="4">
    <source>
        <dbReference type="ARBA" id="ARBA00022448"/>
    </source>
</evidence>
<gene>
    <name evidence="11" type="ordered locus">P9303_12331</name>
</gene>
<feature type="transmembrane region" description="Helical" evidence="9">
    <location>
        <begin position="354"/>
        <end position="374"/>
    </location>
</feature>
<dbReference type="HOGENOM" id="CLU_381677_0_0_3"/>
<feature type="transmembrane region" description="Helical" evidence="9">
    <location>
        <begin position="187"/>
        <end position="206"/>
    </location>
</feature>
<dbReference type="SUPFAM" id="SSF53850">
    <property type="entry name" value="Periplasmic binding protein-like II"/>
    <property type="match status" value="1"/>
</dbReference>
<feature type="transmembrane region" description="Helical" evidence="9">
    <location>
        <begin position="88"/>
        <end position="110"/>
    </location>
</feature>
<dbReference type="PRINTS" id="PR00173">
    <property type="entry name" value="EDTRNSPORT"/>
</dbReference>
<dbReference type="AlphaFoldDB" id="A2C922"/>
<name>A2C922_PROM3</name>
<organism evidence="11 12">
    <name type="scientific">Prochlorococcus marinus (strain MIT 9303)</name>
    <dbReference type="NCBI Taxonomy" id="59922"/>
    <lineage>
        <taxon>Bacteria</taxon>
        <taxon>Bacillati</taxon>
        <taxon>Cyanobacteriota</taxon>
        <taxon>Cyanophyceae</taxon>
        <taxon>Synechococcales</taxon>
        <taxon>Prochlorococcaceae</taxon>
        <taxon>Prochlorococcus</taxon>
    </lineage>
</organism>
<dbReference type="SUPFAM" id="SSF118215">
    <property type="entry name" value="Proton glutamate symport protein"/>
    <property type="match status" value="1"/>
</dbReference>
<dbReference type="Gene3D" id="3.40.190.10">
    <property type="entry name" value="Periplasmic binding protein-like II"/>
    <property type="match status" value="2"/>
</dbReference>
<dbReference type="InterPro" id="IPR001991">
    <property type="entry name" value="Na-dicarboxylate_symporter"/>
</dbReference>
<comment type="subcellular location">
    <subcellularLocation>
        <location evidence="1">Membrane</location>
        <topology evidence="1">Multi-pass membrane protein</topology>
    </subcellularLocation>
</comment>
<dbReference type="PANTHER" id="PTHR42865">
    <property type="entry name" value="PROTON/GLUTAMATE-ASPARTATE SYMPORTER"/>
    <property type="match status" value="1"/>
</dbReference>
<dbReference type="InterPro" id="IPR036458">
    <property type="entry name" value="Na:dicarbo_symporter_sf"/>
</dbReference>
<reference evidence="11 12" key="1">
    <citation type="journal article" date="2007" name="PLoS Genet.">
        <title>Patterns and implications of gene gain and loss in the evolution of Prochlorococcus.</title>
        <authorList>
            <person name="Kettler G.C."/>
            <person name="Martiny A.C."/>
            <person name="Huang K."/>
            <person name="Zucker J."/>
            <person name="Coleman M.L."/>
            <person name="Rodrigue S."/>
            <person name="Chen F."/>
            <person name="Lapidus A."/>
            <person name="Ferriera S."/>
            <person name="Johnson J."/>
            <person name="Steglich C."/>
            <person name="Church G.M."/>
            <person name="Richardson P."/>
            <person name="Chisholm S.W."/>
        </authorList>
    </citation>
    <scope>NUCLEOTIDE SEQUENCE [LARGE SCALE GENOMIC DNA]</scope>
    <source>
        <strain evidence="11 12">MIT 9303</strain>
    </source>
</reference>
<sequence length="737" mass="81074">MVAGLRWLLWPLSRFLRQSLSMQILEGLLAGVIAGLMLPVAMVSLLAPIGEGFLRLFQMPVVPFLSISLVAGVGRLELAQASRLLSRAAIVLMGFWVVVLGAVLLIPLGFPDWREASFFRPSLLEAAQPMNLIELFIPVNPFAAFADTQIPAVVLFSIALGIALISVPKRQGLIEVLDRVQSALLKISAYIARYTPLGVFAILASTTSQVSPSEIPRLAIYIVLQGGVAVVLTFLFLPYLVQAVIPIKAGELIKSFRTPLVIAFSTANLLVVLPLLINQGKQLLIEGMARQRSLGLEDRESRKKLAQSIELPVEVLTPLALVFPDMGRVLSLAFVPFAGWLTGNPLTVEQMPSFLITGLASTFLEGVLAMTFLLSKMGLPTDMVNLYIALDQLAVARLGTLLACMSVISLVLVGTWISLEGFRYRLSKLLPVAISMLIIPIFISVSRFILNQIPQPSNPYRSQLETQGFVLAKEKAELIEEPKPLEEAGIWPSMQARGAIRYCIHRQDYPMAYRNAKQELVGADVETGLLFAEDMGMKASFIQIDHLGNPNKVRPNGLEALKNGLCDLKLSSDIIVPQESAEVLYTSTNQSYGIGLLLKGSRFSSKYRWKEIKSIKGFRVGLEAHSPYSINWVQRLLPHAILNTSKGTAELLKELKNDNLDAVIISAQKGAAWNVLEPSLALLVPKPTKSLPTARQVPEDALELSRVWNHWLKLQGFDGTKNKVYQHWVEGIADEEK</sequence>
<feature type="transmembrane region" description="Helical" evidence="9">
    <location>
        <begin position="326"/>
        <end position="342"/>
    </location>
</feature>
<feature type="transmembrane region" description="Helical" evidence="9">
    <location>
        <begin position="218"/>
        <end position="240"/>
    </location>
</feature>
<dbReference type="EMBL" id="CP000554">
    <property type="protein sequence ID" value="ABM77982.1"/>
    <property type="molecule type" value="Genomic_DNA"/>
</dbReference>
<evidence type="ECO:0000256" key="9">
    <source>
        <dbReference type="SAM" id="Phobius"/>
    </source>
</evidence>
<evidence type="ECO:0000256" key="8">
    <source>
        <dbReference type="ARBA" id="ARBA00031293"/>
    </source>
</evidence>
<feature type="transmembrane region" description="Helical" evidence="9">
    <location>
        <begin position="148"/>
        <end position="167"/>
    </location>
</feature>
<dbReference type="STRING" id="59922.P9303_12331"/>
<evidence type="ECO:0000313" key="11">
    <source>
        <dbReference type="EMBL" id="ABM77982.1"/>
    </source>
</evidence>